<evidence type="ECO:0000313" key="1">
    <source>
        <dbReference type="EMBL" id="GME75608.1"/>
    </source>
</evidence>
<proteinExistence type="predicted"/>
<organism evidence="1 2">
    <name type="scientific">Ambrosiozyma monospora</name>
    <name type="common">Yeast</name>
    <name type="synonym">Endomycopsis monosporus</name>
    <dbReference type="NCBI Taxonomy" id="43982"/>
    <lineage>
        <taxon>Eukaryota</taxon>
        <taxon>Fungi</taxon>
        <taxon>Dikarya</taxon>
        <taxon>Ascomycota</taxon>
        <taxon>Saccharomycotina</taxon>
        <taxon>Pichiomycetes</taxon>
        <taxon>Pichiales</taxon>
        <taxon>Pichiaceae</taxon>
        <taxon>Ambrosiozyma</taxon>
    </lineage>
</organism>
<comment type="caution">
    <text evidence="1">The sequence shown here is derived from an EMBL/GenBank/DDBJ whole genome shotgun (WGS) entry which is preliminary data.</text>
</comment>
<accession>A0ACB5SX37</accession>
<sequence>MTPAHSYANRFSSSPPNTGGGPGSGPIPGVNVFLKQQHRRSSTASTASNFPSISEAIEGIPIGPVNYPSSSAGSRASVSAINVGVVDPANIPLPSSMRNSSPRSAAFSALASINRSLSSHNINKQLNTSNSSQQSQAQAQLQALSQGISHRQRSESRGGEGHTHRSSSSSATNNTAAGATLSQPVQYRHHHSTSSSETGTTGSRVKLLDPEMLKLRSFNEQVFESDDDDDETSTNSRGNHHVFQVDADLSPIDQQNQHPALLQRDYNGKSNVHGITGSAAIGPYSMPTNASRTAMLKLGHERGSSNSVSAYGSSGHHQNHHSLSSNPNRLSIGYGGSDAGNHEDDEDDLLFAMSDMTLAKNNLEF</sequence>
<protein>
    <submittedName>
        <fullName evidence="1">Unnamed protein product</fullName>
    </submittedName>
</protein>
<reference evidence="1" key="1">
    <citation type="submission" date="2023-04" db="EMBL/GenBank/DDBJ databases">
        <title>Ambrosiozyma monospora NBRC 10751.</title>
        <authorList>
            <person name="Ichikawa N."/>
            <person name="Sato H."/>
            <person name="Tonouchi N."/>
        </authorList>
    </citation>
    <scope>NUCLEOTIDE SEQUENCE</scope>
    <source>
        <strain evidence="1">NBRC 10751</strain>
    </source>
</reference>
<evidence type="ECO:0000313" key="2">
    <source>
        <dbReference type="Proteomes" id="UP001165064"/>
    </source>
</evidence>
<gene>
    <name evidence="1" type="ORF">Amon02_000223600</name>
</gene>
<name>A0ACB5SX37_AMBMO</name>
<keyword evidence="2" id="KW-1185">Reference proteome</keyword>
<dbReference type="Proteomes" id="UP001165064">
    <property type="component" value="Unassembled WGS sequence"/>
</dbReference>
<dbReference type="EMBL" id="BSXS01001255">
    <property type="protein sequence ID" value="GME75608.1"/>
    <property type="molecule type" value="Genomic_DNA"/>
</dbReference>